<dbReference type="AlphaFoldDB" id="A0A3R9F4D1"/>
<gene>
    <name evidence="1" type="ORF">EJA10_00350</name>
</gene>
<dbReference type="Proteomes" id="UP000279911">
    <property type="component" value="Unassembled WGS sequence"/>
</dbReference>
<dbReference type="EMBL" id="RSFW01000001">
    <property type="protein sequence ID" value="RSD29595.1"/>
    <property type="molecule type" value="Genomic_DNA"/>
</dbReference>
<dbReference type="OrthoDB" id="2425044at2"/>
<name>A0A3R9F4D1_9BACI</name>
<evidence type="ECO:0000313" key="1">
    <source>
        <dbReference type="EMBL" id="RSD29595.1"/>
    </source>
</evidence>
<accession>A0A3R9F4D1</accession>
<sequence length="231" mass="27106">MDLPYVKKDDGLLDKHSFSEVEATRTHYEENWKTKRILFRDQVRCIASLYTELLGRFPTEGTKKLIINCVEHPEDKILTTSDGFTEVWVQLDIDSYFLLSGDEKKKLILEKIHEGVLLAAHEYAWGKETFNRIKAEIEARNYVNEYVWKRKASPDRKLAAEVFCVHDIDHFTASLTIKEKKSGNIVKTKKVLQERPHELIFVQYLGDLKWVSDRTVGIYRENKAIWMVEEI</sequence>
<comment type="caution">
    <text evidence="1">The sequence shown here is derived from an EMBL/GenBank/DDBJ whole genome shotgun (WGS) entry which is preliminary data.</text>
</comment>
<proteinExistence type="predicted"/>
<dbReference type="RefSeq" id="WP_125478028.1">
    <property type="nucleotide sequence ID" value="NZ_RSFW01000001.1"/>
</dbReference>
<reference evidence="2" key="1">
    <citation type="submission" date="2018-12" db="EMBL/GenBank/DDBJ databases">
        <title>Bacillus chawlae sp. nov., Bacillus glennii sp. nov., and Bacillus saganii sp. nov. Isolated from the Vehicle Assembly Building at Kennedy Space Center where the Viking Spacecraft were Assembled.</title>
        <authorList>
            <person name="Seuylemezian A."/>
            <person name="Vaishampayan P."/>
        </authorList>
    </citation>
    <scope>NUCLEOTIDE SEQUENCE [LARGE SCALE GENOMIC DNA]</scope>
    <source>
        <strain evidence="2">DSM 13966</strain>
    </source>
</reference>
<protein>
    <submittedName>
        <fullName evidence="1">Uncharacterized protein</fullName>
    </submittedName>
</protein>
<organism evidence="1 2">
    <name type="scientific">Mesobacillus subterraneus</name>
    <dbReference type="NCBI Taxonomy" id="285983"/>
    <lineage>
        <taxon>Bacteria</taxon>
        <taxon>Bacillati</taxon>
        <taxon>Bacillota</taxon>
        <taxon>Bacilli</taxon>
        <taxon>Bacillales</taxon>
        <taxon>Bacillaceae</taxon>
        <taxon>Mesobacillus</taxon>
    </lineage>
</organism>
<evidence type="ECO:0000313" key="2">
    <source>
        <dbReference type="Proteomes" id="UP000279911"/>
    </source>
</evidence>